<name>E8QZ57_ISOPI</name>
<proteinExistence type="predicted"/>
<dbReference type="eggNOG" id="ENOG502ZDFT">
    <property type="taxonomic scope" value="Bacteria"/>
</dbReference>
<dbReference type="OrthoDB" id="9797850at2"/>
<dbReference type="Proteomes" id="UP000008631">
    <property type="component" value="Chromosome"/>
</dbReference>
<dbReference type="STRING" id="575540.Isop_2629"/>
<dbReference type="AlphaFoldDB" id="E8QZ57"/>
<keyword evidence="3" id="KW-1185">Reference proteome</keyword>
<gene>
    <name evidence="2" type="ordered locus">Isop_2629</name>
</gene>
<evidence type="ECO:0000313" key="2">
    <source>
        <dbReference type="EMBL" id="ADV63199.1"/>
    </source>
</evidence>
<keyword evidence="1" id="KW-0812">Transmembrane</keyword>
<dbReference type="HOGENOM" id="CLU_391708_0_0_0"/>
<dbReference type="KEGG" id="ipa:Isop_2629"/>
<reference key="1">
    <citation type="submission" date="2010-11" db="EMBL/GenBank/DDBJ databases">
        <title>The complete sequence of chromosome of Isophaera pallida ATCC 43644.</title>
        <authorList>
            <consortium name="US DOE Joint Genome Institute (JGI-PGF)"/>
            <person name="Lucas S."/>
            <person name="Copeland A."/>
            <person name="Lapidus A."/>
            <person name="Bruce D."/>
            <person name="Goodwin L."/>
            <person name="Pitluck S."/>
            <person name="Kyrpides N."/>
            <person name="Mavromatis K."/>
            <person name="Pagani I."/>
            <person name="Ivanova N."/>
            <person name="Saunders E."/>
            <person name="Brettin T."/>
            <person name="Detter J.C."/>
            <person name="Han C."/>
            <person name="Tapia R."/>
            <person name="Land M."/>
            <person name="Hauser L."/>
            <person name="Markowitz V."/>
            <person name="Cheng J.-F."/>
            <person name="Hugenholtz P."/>
            <person name="Woyke T."/>
            <person name="Wu D."/>
            <person name="Eisen J.A."/>
        </authorList>
    </citation>
    <scope>NUCLEOTIDE SEQUENCE</scope>
    <source>
        <strain>ATCC 43644</strain>
    </source>
</reference>
<protein>
    <submittedName>
        <fullName evidence="2">Uncharacterized protein</fullName>
    </submittedName>
</protein>
<sequence>MFFNPLLSLVKQACKWLLILGVVVGFAFLSLGNPLAPRSEPKYEVDRLLHTIRVEDPETAATLQKLREQSTAEAFNTALLASKNINEGPASLREIARAARAANNQQSWFIDLAKLVQTIDNPEDEEREAFLSSYGALCLTLAELGEPDSINEFLAQVQAIRENDKAAWKVVKDDPVAVMIWLGTEDEALRKFYVNERDWLAPVLADLPIVKVDDDHDPTESAFAETHAAGLVELLEIARDFSPLTGQAVDKLELGTPGFLLFVEHGSLIKELVTNRGFNLEETLDVVYFNQPLLTEWIKEGGISVKAVADRLSKLRNGEPTIWEAARREPLAVKLWLEAPLWATTILEKNADDGAVALIYTGYPNAVKPAAEAVARFGHLAIFILAKYADSSRNEELQALLNDRQVGARVVPFLVKHGDRGFDWLHENRGRLDKEFDRDGHPKEADAWEGLPIIGAPGTLVKNWVNGYPIDASELGWAALDVAEVPLLFASFGTTNLVTAGGKAAIKGSLKQATVGSAKAARQAAIQSVKASTKALPAGTRLSAKAVGRQSGRSSLRTMLARSSKLASDSKAVVLVGLRSGQRAIVWSGRSISQAVKTAQATWRGLPNTSKRWIARGLLASALVVQFQGRGWEILQPKLAAIADTIDRNLRDLIEGFNSVANALSESPLAPVWWIITVFIVFCVFCYWFILSRSRRRGLIYVRS</sequence>
<organism evidence="2 3">
    <name type="scientific">Isosphaera pallida (strain ATCC 43644 / DSM 9630 / IS1B)</name>
    <dbReference type="NCBI Taxonomy" id="575540"/>
    <lineage>
        <taxon>Bacteria</taxon>
        <taxon>Pseudomonadati</taxon>
        <taxon>Planctomycetota</taxon>
        <taxon>Planctomycetia</taxon>
        <taxon>Isosphaerales</taxon>
        <taxon>Isosphaeraceae</taxon>
        <taxon>Isosphaera</taxon>
    </lineage>
</organism>
<dbReference type="RefSeq" id="WP_013565487.1">
    <property type="nucleotide sequence ID" value="NC_014962.1"/>
</dbReference>
<evidence type="ECO:0000256" key="1">
    <source>
        <dbReference type="SAM" id="Phobius"/>
    </source>
</evidence>
<dbReference type="InParanoid" id="E8QZ57"/>
<keyword evidence="1" id="KW-1133">Transmembrane helix</keyword>
<dbReference type="EMBL" id="CP002353">
    <property type="protein sequence ID" value="ADV63199.1"/>
    <property type="molecule type" value="Genomic_DNA"/>
</dbReference>
<accession>E8QZ57</accession>
<feature type="transmembrane region" description="Helical" evidence="1">
    <location>
        <begin position="672"/>
        <end position="691"/>
    </location>
</feature>
<reference evidence="2 3" key="2">
    <citation type="journal article" date="2011" name="Stand. Genomic Sci.">
        <title>Complete genome sequence of Isosphaera pallida type strain (IS1B).</title>
        <authorList>
            <consortium name="US DOE Joint Genome Institute (JGI-PGF)"/>
            <person name="Goker M."/>
            <person name="Cleland D."/>
            <person name="Saunders E."/>
            <person name="Lapidus A."/>
            <person name="Nolan M."/>
            <person name="Lucas S."/>
            <person name="Hammon N."/>
            <person name="Deshpande S."/>
            <person name="Cheng J.F."/>
            <person name="Tapia R."/>
            <person name="Han C."/>
            <person name="Goodwin L."/>
            <person name="Pitluck S."/>
            <person name="Liolios K."/>
            <person name="Pagani I."/>
            <person name="Ivanova N."/>
            <person name="Mavromatis K."/>
            <person name="Pati A."/>
            <person name="Chen A."/>
            <person name="Palaniappan K."/>
            <person name="Land M."/>
            <person name="Hauser L."/>
            <person name="Chang Y.J."/>
            <person name="Jeffries C.D."/>
            <person name="Detter J.C."/>
            <person name="Beck B."/>
            <person name="Woyke T."/>
            <person name="Bristow J."/>
            <person name="Eisen J.A."/>
            <person name="Markowitz V."/>
            <person name="Hugenholtz P."/>
            <person name="Kyrpides N.C."/>
            <person name="Klenk H.P."/>
        </authorList>
    </citation>
    <scope>NUCLEOTIDE SEQUENCE [LARGE SCALE GENOMIC DNA]</scope>
    <source>
        <strain evidence="3">ATCC 43644 / DSM 9630 / IS1B</strain>
    </source>
</reference>
<keyword evidence="1" id="KW-0472">Membrane</keyword>
<evidence type="ECO:0000313" key="3">
    <source>
        <dbReference type="Proteomes" id="UP000008631"/>
    </source>
</evidence>